<feature type="binding site" evidence="8">
    <location>
        <position position="270"/>
    </location>
    <ligand>
        <name>Zn(2+)</name>
        <dbReference type="ChEBI" id="CHEBI:29105"/>
        <label>2</label>
        <note>catalytic</note>
    </ligand>
</feature>
<dbReference type="InterPro" id="IPR002477">
    <property type="entry name" value="Peptidoglycan-bd-like"/>
</dbReference>
<dbReference type="InterPro" id="IPR006026">
    <property type="entry name" value="Peptidase_Metallo"/>
</dbReference>
<dbReference type="Pfam" id="PF00413">
    <property type="entry name" value="Peptidase_M10"/>
    <property type="match status" value="1"/>
</dbReference>
<keyword evidence="5 8" id="KW-0862">Zinc</keyword>
<gene>
    <name evidence="13" type="ORF">MKW94_001515</name>
</gene>
<proteinExistence type="inferred from homology"/>
<comment type="cofactor">
    <cofactor evidence="9">
        <name>Ca(2+)</name>
        <dbReference type="ChEBI" id="CHEBI:29108"/>
    </cofactor>
    <text evidence="9">Can bind about 5 Ca(2+) ions per subunit.</text>
</comment>
<organism evidence="13 14">
    <name type="scientific">Papaver nudicaule</name>
    <name type="common">Iceland poppy</name>
    <dbReference type="NCBI Taxonomy" id="74823"/>
    <lineage>
        <taxon>Eukaryota</taxon>
        <taxon>Viridiplantae</taxon>
        <taxon>Streptophyta</taxon>
        <taxon>Embryophyta</taxon>
        <taxon>Tracheophyta</taxon>
        <taxon>Spermatophyta</taxon>
        <taxon>Magnoliopsida</taxon>
        <taxon>Ranunculales</taxon>
        <taxon>Papaveraceae</taxon>
        <taxon>Papaveroideae</taxon>
        <taxon>Papaver</taxon>
    </lineage>
</organism>
<dbReference type="InterPro" id="IPR024079">
    <property type="entry name" value="MetalloPept_cat_dom_sf"/>
</dbReference>
<dbReference type="SUPFAM" id="SSF47090">
    <property type="entry name" value="PGBD-like"/>
    <property type="match status" value="1"/>
</dbReference>
<feature type="binding site" evidence="9">
    <location>
        <position position="211"/>
    </location>
    <ligand>
        <name>Zn(2+)</name>
        <dbReference type="ChEBI" id="CHEBI:29105"/>
        <label>1</label>
    </ligand>
</feature>
<dbReference type="InterPro" id="IPR021190">
    <property type="entry name" value="Pept_M10A"/>
</dbReference>
<evidence type="ECO:0000313" key="13">
    <source>
        <dbReference type="EMBL" id="MCL7030710.1"/>
    </source>
</evidence>
<comment type="similarity">
    <text evidence="1">Belongs to the peptidase M10A family. Matrix metalloproteinases (MMPs) subfamily.</text>
</comment>
<dbReference type="InterPro" id="IPR036365">
    <property type="entry name" value="PGBD-like_sf"/>
</dbReference>
<keyword evidence="11" id="KW-1133">Transmembrane helix</keyword>
<keyword evidence="2" id="KW-0645">Protease</keyword>
<feature type="binding site" evidence="9">
    <location>
        <position position="218"/>
    </location>
    <ligand>
        <name>Ca(2+)</name>
        <dbReference type="ChEBI" id="CHEBI:29108"/>
        <label>3</label>
    </ligand>
</feature>
<evidence type="ECO:0000256" key="3">
    <source>
        <dbReference type="ARBA" id="ARBA00022723"/>
    </source>
</evidence>
<dbReference type="SUPFAM" id="SSF55486">
    <property type="entry name" value="Metalloproteases ('zincins'), catalytic domain"/>
    <property type="match status" value="1"/>
</dbReference>
<feature type="transmembrane region" description="Helical" evidence="11">
    <location>
        <begin position="12"/>
        <end position="30"/>
    </location>
</feature>
<evidence type="ECO:0000256" key="7">
    <source>
        <dbReference type="PIRSR" id="PIRSR001191-1"/>
    </source>
</evidence>
<evidence type="ECO:0000256" key="1">
    <source>
        <dbReference type="ARBA" id="ARBA00009614"/>
    </source>
</evidence>
<feature type="binding site" evidence="9">
    <location>
        <position position="219"/>
    </location>
    <ligand>
        <name>Ca(2+)</name>
        <dbReference type="ChEBI" id="CHEBI:29108"/>
        <label>3</label>
    </ligand>
</feature>
<keyword evidence="11" id="KW-0472">Membrane</keyword>
<name>A0AA41V1C8_PAPNU</name>
<evidence type="ECO:0000256" key="2">
    <source>
        <dbReference type="ARBA" id="ARBA00022670"/>
    </source>
</evidence>
<feature type="binding site" evidence="9">
    <location>
        <position position="226"/>
    </location>
    <ligand>
        <name>Zn(2+)</name>
        <dbReference type="ChEBI" id="CHEBI:29105"/>
        <label>1</label>
    </ligand>
</feature>
<dbReference type="PANTHER" id="PTHR10201">
    <property type="entry name" value="MATRIX METALLOPROTEINASE"/>
    <property type="match status" value="1"/>
</dbReference>
<feature type="binding site" evidence="9">
    <location>
        <position position="238"/>
    </location>
    <ligand>
        <name>Ca(2+)</name>
        <dbReference type="ChEBI" id="CHEBI:29108"/>
        <label>3</label>
    </ligand>
</feature>
<reference evidence="13" key="1">
    <citation type="submission" date="2022-03" db="EMBL/GenBank/DDBJ databases">
        <title>A functionally conserved STORR gene fusion in Papaver species that diverged 16.8 million years ago.</title>
        <authorList>
            <person name="Catania T."/>
        </authorList>
    </citation>
    <scope>NUCLEOTIDE SEQUENCE</scope>
    <source>
        <strain evidence="13">S-191538</strain>
    </source>
</reference>
<feature type="binding site" evidence="9">
    <location>
        <position position="278"/>
    </location>
    <ligand>
        <name>Zn(2+)</name>
        <dbReference type="ChEBI" id="CHEBI:29105"/>
        <label>2</label>
        <note>catalytic</note>
    </ligand>
</feature>
<dbReference type="Pfam" id="PF01471">
    <property type="entry name" value="PG_binding_1"/>
    <property type="match status" value="1"/>
</dbReference>
<evidence type="ECO:0000256" key="6">
    <source>
        <dbReference type="ARBA" id="ARBA00023049"/>
    </source>
</evidence>
<dbReference type="GO" id="GO:0030574">
    <property type="term" value="P:collagen catabolic process"/>
    <property type="evidence" value="ECO:0007669"/>
    <property type="project" value="TreeGrafter"/>
</dbReference>
<accession>A0AA41V1C8</accession>
<dbReference type="Proteomes" id="UP001177140">
    <property type="component" value="Unassembled WGS sequence"/>
</dbReference>
<dbReference type="GO" id="GO:0030198">
    <property type="term" value="P:extracellular matrix organization"/>
    <property type="evidence" value="ECO:0007669"/>
    <property type="project" value="TreeGrafter"/>
</dbReference>
<dbReference type="SMART" id="SM00235">
    <property type="entry name" value="ZnMc"/>
    <property type="match status" value="1"/>
</dbReference>
<dbReference type="PIRSF" id="PIRSF001191">
    <property type="entry name" value="Peptidase_M10A_matrix"/>
    <property type="match status" value="1"/>
</dbReference>
<keyword evidence="6" id="KW-0482">Metalloprotease</keyword>
<feature type="binding site" evidence="8">
    <location>
        <position position="264"/>
    </location>
    <ligand>
        <name>Zn(2+)</name>
        <dbReference type="ChEBI" id="CHEBI:29105"/>
        <label>2</label>
        <note>catalytic</note>
    </ligand>
</feature>
<feature type="binding site" evidence="9">
    <location>
        <position position="236"/>
    </location>
    <ligand>
        <name>Zn(2+)</name>
        <dbReference type="ChEBI" id="CHEBI:29105"/>
        <label>1</label>
    </ligand>
</feature>
<evidence type="ECO:0000256" key="11">
    <source>
        <dbReference type="SAM" id="Phobius"/>
    </source>
</evidence>
<dbReference type="InterPro" id="IPR001818">
    <property type="entry name" value="Pept_M10_metallopeptidase"/>
</dbReference>
<comment type="cofactor">
    <cofactor evidence="9">
        <name>Zn(2+)</name>
        <dbReference type="ChEBI" id="CHEBI:29105"/>
    </cofactor>
    <text evidence="9">Binds 2 Zn(2+) ions per subunit.</text>
</comment>
<evidence type="ECO:0000256" key="9">
    <source>
        <dbReference type="PIRSR" id="PIRSR621190-2"/>
    </source>
</evidence>
<feature type="binding site" evidence="9">
    <location>
        <position position="241"/>
    </location>
    <ligand>
        <name>Ca(2+)</name>
        <dbReference type="ChEBI" id="CHEBI:29108"/>
        <label>1</label>
    </ligand>
</feature>
<dbReference type="GO" id="GO:0008270">
    <property type="term" value="F:zinc ion binding"/>
    <property type="evidence" value="ECO:0007669"/>
    <property type="project" value="InterPro"/>
</dbReference>
<feature type="binding site" evidence="8">
    <location>
        <position position="260"/>
    </location>
    <ligand>
        <name>Zn(2+)</name>
        <dbReference type="ChEBI" id="CHEBI:29105"/>
        <label>2</label>
        <note>catalytic</note>
    </ligand>
</feature>
<keyword evidence="4" id="KW-0378">Hydrolase</keyword>
<evidence type="ECO:0000259" key="12">
    <source>
        <dbReference type="SMART" id="SM00235"/>
    </source>
</evidence>
<feature type="short sequence motif" description="Cysteine switch" evidence="10">
    <location>
        <begin position="118"/>
        <end position="135"/>
    </location>
</feature>
<feature type="binding site" evidence="9">
    <location>
        <position position="201"/>
    </location>
    <ligand>
        <name>Ca(2+)</name>
        <dbReference type="ChEBI" id="CHEBI:29108"/>
        <label>2</label>
    </ligand>
</feature>
<dbReference type="GO" id="GO:0006508">
    <property type="term" value="P:proteolysis"/>
    <property type="evidence" value="ECO:0007669"/>
    <property type="project" value="UniProtKB-KW"/>
</dbReference>
<feature type="binding site" evidence="9">
    <location>
        <position position="213"/>
    </location>
    <ligand>
        <name>Zn(2+)</name>
        <dbReference type="ChEBI" id="CHEBI:29105"/>
        <label>1</label>
    </ligand>
</feature>
<evidence type="ECO:0000256" key="8">
    <source>
        <dbReference type="PIRSR" id="PIRSR001191-2"/>
    </source>
</evidence>
<dbReference type="EMBL" id="JAJJMA010104609">
    <property type="protein sequence ID" value="MCL7030710.1"/>
    <property type="molecule type" value="Genomic_DNA"/>
</dbReference>
<keyword evidence="3 8" id="KW-0479">Metal-binding</keyword>
<sequence length="304" mass="34626">MANHKRKIPFVLQLNLILSVLFMLAIYPFPTLSQKYSTQPFGFLKQLEGCHKGETVKGLHEAKQYLKKFGYLNAEIRHEDVDYFDDALEAAIKSYQLNYNLETSGYLDTSTVKQMMMPRYHHRENAKNNGSLHIVSHYNFFRGNPKWLPEKMELIYRFRSSAAANVDLPTLESACARALSSWAAVSNFRFRVPASTQERNDIVMGFHRGDHGDGFKFDGPLGTLAHAFAPQNGRLHMDADENWSTNPDESMFDLETVCLHELGHILGLHHSFDTTADMYSGIDLGQQKRTPTTDDIDGLRALYS</sequence>
<evidence type="ECO:0000313" key="14">
    <source>
        <dbReference type="Proteomes" id="UP001177140"/>
    </source>
</evidence>
<evidence type="ECO:0000256" key="4">
    <source>
        <dbReference type="ARBA" id="ARBA00022801"/>
    </source>
</evidence>
<dbReference type="Gene3D" id="3.40.390.10">
    <property type="entry name" value="Collagenase (Catalytic Domain)"/>
    <property type="match status" value="1"/>
</dbReference>
<dbReference type="PANTHER" id="PTHR10201:SF213">
    <property type="entry name" value="METALLOENDOPROTEINASE 2-MMP-LIKE"/>
    <property type="match status" value="1"/>
</dbReference>
<keyword evidence="14" id="KW-1185">Reference proteome</keyword>
<protein>
    <recommendedName>
        <fullName evidence="12">Peptidase metallopeptidase domain-containing protein</fullName>
    </recommendedName>
</protein>
<evidence type="ECO:0000256" key="5">
    <source>
        <dbReference type="ARBA" id="ARBA00022833"/>
    </source>
</evidence>
<dbReference type="PRINTS" id="PR00138">
    <property type="entry name" value="MATRIXIN"/>
</dbReference>
<evidence type="ECO:0000256" key="10">
    <source>
        <dbReference type="PIRSR" id="PIRSR621190-5"/>
    </source>
</evidence>
<keyword evidence="11" id="KW-0812">Transmembrane</keyword>
<feature type="active site" evidence="7">
    <location>
        <position position="261"/>
    </location>
</feature>
<dbReference type="GO" id="GO:0004222">
    <property type="term" value="F:metalloendopeptidase activity"/>
    <property type="evidence" value="ECO:0007669"/>
    <property type="project" value="InterPro"/>
</dbReference>
<dbReference type="GO" id="GO:0031012">
    <property type="term" value="C:extracellular matrix"/>
    <property type="evidence" value="ECO:0007669"/>
    <property type="project" value="InterPro"/>
</dbReference>
<dbReference type="AlphaFoldDB" id="A0AA41V1C8"/>
<comment type="caution">
    <text evidence="13">The sequence shown here is derived from an EMBL/GenBank/DDBJ whole genome shotgun (WGS) entry which is preliminary data.</text>
</comment>
<feature type="domain" description="Peptidase metallopeptidase" evidence="12">
    <location>
        <begin position="143"/>
        <end position="304"/>
    </location>
</feature>
<keyword evidence="9" id="KW-0106">Calcium</keyword>
<feature type="binding site" evidence="9">
    <location>
        <position position="241"/>
    </location>
    <ligand>
        <name>Ca(2+)</name>
        <dbReference type="ChEBI" id="CHEBI:29108"/>
        <label>3</label>
    </ligand>
</feature>